<keyword evidence="3" id="KW-1185">Reference proteome</keyword>
<dbReference type="InterPro" id="IPR003607">
    <property type="entry name" value="HD/PDEase_dom"/>
</dbReference>
<gene>
    <name evidence="2" type="ORF">H8718_06910</name>
</gene>
<dbReference type="SMART" id="SM00471">
    <property type="entry name" value="HDc"/>
    <property type="match status" value="1"/>
</dbReference>
<comment type="caution">
    <text evidence="2">The sequence shown here is derived from an EMBL/GenBank/DDBJ whole genome shotgun (WGS) entry which is preliminary data.</text>
</comment>
<sequence length="197" mass="22994">MLPSRLEAEKELEVAGQLNPGPWVQHSLNTGRAAQCIAEKCEGLEPEKAYVLGILHDIGRRVGIVTVEHVYEGYQYTMSKGWDEVAQVCMTHSYPIKNRDFDDQLDKEEEVFIKSYINKCTYDDYDKLIQLCDSLAVPHGFCLLEKRFVDVVRRYGFWNTTIERWNKTFEIKDYFEKKIGCSIYDILEDIKETTFID</sequence>
<dbReference type="EMBL" id="JACRSY010000009">
    <property type="protein sequence ID" value="MBC8579254.1"/>
    <property type="molecule type" value="Genomic_DNA"/>
</dbReference>
<dbReference type="CDD" id="cd00077">
    <property type="entry name" value="HDc"/>
    <property type="match status" value="1"/>
</dbReference>
<evidence type="ECO:0000259" key="1">
    <source>
        <dbReference type="SMART" id="SM00471"/>
    </source>
</evidence>
<dbReference type="InterPro" id="IPR013976">
    <property type="entry name" value="HDOD"/>
</dbReference>
<accession>A0A926EGR0</accession>
<dbReference type="Gene3D" id="1.10.3210.10">
    <property type="entry name" value="Hypothetical protein af1432"/>
    <property type="match status" value="1"/>
</dbReference>
<protein>
    <submittedName>
        <fullName evidence="2">HDOD domain-containing protein</fullName>
    </submittedName>
</protein>
<name>A0A926EGR0_9FIRM</name>
<proteinExistence type="predicted"/>
<dbReference type="SUPFAM" id="SSF109604">
    <property type="entry name" value="HD-domain/PDEase-like"/>
    <property type="match status" value="1"/>
</dbReference>
<dbReference type="AlphaFoldDB" id="A0A926EGR0"/>
<evidence type="ECO:0000313" key="3">
    <source>
        <dbReference type="Proteomes" id="UP000655830"/>
    </source>
</evidence>
<evidence type="ECO:0000313" key="2">
    <source>
        <dbReference type="EMBL" id="MBC8579254.1"/>
    </source>
</evidence>
<dbReference type="Proteomes" id="UP000655830">
    <property type="component" value="Unassembled WGS sequence"/>
</dbReference>
<dbReference type="Pfam" id="PF08668">
    <property type="entry name" value="HDOD"/>
    <property type="match status" value="1"/>
</dbReference>
<feature type="domain" description="HD/PDEase" evidence="1">
    <location>
        <begin position="19"/>
        <end position="147"/>
    </location>
</feature>
<reference evidence="2" key="1">
    <citation type="submission" date="2020-08" db="EMBL/GenBank/DDBJ databases">
        <title>Genome public.</title>
        <authorList>
            <person name="Liu C."/>
            <person name="Sun Q."/>
        </authorList>
    </citation>
    <scope>NUCLEOTIDE SEQUENCE</scope>
    <source>
        <strain evidence="2">NSJ-12</strain>
    </source>
</reference>
<organism evidence="2 3">
    <name type="scientific">Zhenhengia yiwuensis</name>
    <dbReference type="NCBI Taxonomy" id="2763666"/>
    <lineage>
        <taxon>Bacteria</taxon>
        <taxon>Bacillati</taxon>
        <taxon>Bacillota</taxon>
        <taxon>Clostridia</taxon>
        <taxon>Lachnospirales</taxon>
        <taxon>Lachnospiraceae</taxon>
        <taxon>Zhenhengia</taxon>
    </lineage>
</organism>